<protein>
    <recommendedName>
        <fullName evidence="3">DUF1800 domain-containing protein</fullName>
    </recommendedName>
</protein>
<comment type="caution">
    <text evidence="1">The sequence shown here is derived from an EMBL/GenBank/DDBJ whole genome shotgun (WGS) entry which is preliminary data.</text>
</comment>
<sequence>MAWRNLTVVFTAETNRTTISCTSFSQSSTRRCDLVSEAAPYPKVSRKLMPMFCRTPTALLAILLVAPTVAALDVNETRHLLDRAGFGADPDRLEALNTLDRAAAIDALLRPTQDSIELPDWSGDRPFMDQSAFEGLDEAERQTLRQARNREIQARRRDLKAWWYRQMLTSEAPLLERMTLFWHDHFSTELRQVGSPQLMLQQHLTLRQHALGNYAELLRAMATDPAMLIYLDGRRNHRAKPNENFARELLELFTLGEGQYEEADIQAAARALSGWTLDPVSGAARFRPARHDDGRKTFLDRTGHFGLDAVLAILLEQPRTAEFIVEKLWRELISPEPDPNEVVRLAAGFREGGYAIRPLLREMLLSEAFWDDANRGSLVKSPVELIVGTIRRFDLPTPHDRELLALGQRMGQNLFDPPDVAGWPGHTAWIDANRLLMREQFLRRATRDLADESALAGQPWAGLDEEVVRQWLWPVQGVPVLAAPLPDDDGELGVREALIEAILDPRYQLK</sequence>
<name>A0A9X1BA36_9GAMM</name>
<reference evidence="1 2" key="1">
    <citation type="journal article" date="2020" name="Microorganisms">
        <title>Osmotic Adaptation and Compatible Solute Biosynthesis of Phototrophic Bacteria as Revealed from Genome Analyses.</title>
        <authorList>
            <person name="Imhoff J.F."/>
            <person name="Rahn T."/>
            <person name="Kunzel S."/>
            <person name="Keller A."/>
            <person name="Neulinger S.C."/>
        </authorList>
    </citation>
    <scope>NUCLEOTIDE SEQUENCE [LARGE SCALE GENOMIC DNA]</scope>
    <source>
        <strain evidence="1 2">DSM 21303</strain>
    </source>
</reference>
<gene>
    <name evidence="1" type="ORF">CKO25_18230</name>
</gene>
<evidence type="ECO:0008006" key="3">
    <source>
        <dbReference type="Google" id="ProtNLM"/>
    </source>
</evidence>
<keyword evidence="2" id="KW-1185">Reference proteome</keyword>
<evidence type="ECO:0000313" key="2">
    <source>
        <dbReference type="Proteomes" id="UP001138802"/>
    </source>
</evidence>
<dbReference type="EMBL" id="NRSD01000027">
    <property type="protein sequence ID" value="MBK1646547.1"/>
    <property type="molecule type" value="Genomic_DNA"/>
</dbReference>
<dbReference type="Proteomes" id="UP001138802">
    <property type="component" value="Unassembled WGS sequence"/>
</dbReference>
<dbReference type="InterPro" id="IPR014917">
    <property type="entry name" value="DUF1800"/>
</dbReference>
<dbReference type="Pfam" id="PF08811">
    <property type="entry name" value="DUF1800"/>
    <property type="match status" value="1"/>
</dbReference>
<proteinExistence type="predicted"/>
<organism evidence="1 2">
    <name type="scientific">Thiocapsa imhoffii</name>
    <dbReference type="NCBI Taxonomy" id="382777"/>
    <lineage>
        <taxon>Bacteria</taxon>
        <taxon>Pseudomonadati</taxon>
        <taxon>Pseudomonadota</taxon>
        <taxon>Gammaproteobacteria</taxon>
        <taxon>Chromatiales</taxon>
        <taxon>Chromatiaceae</taxon>
        <taxon>Thiocapsa</taxon>
    </lineage>
</organism>
<accession>A0A9X1BA36</accession>
<dbReference type="AlphaFoldDB" id="A0A9X1BA36"/>
<evidence type="ECO:0000313" key="1">
    <source>
        <dbReference type="EMBL" id="MBK1646547.1"/>
    </source>
</evidence>